<protein>
    <submittedName>
        <fullName evidence="14 15">C2H2-type domain-containing protein</fullName>
    </submittedName>
</protein>
<evidence type="ECO:0000256" key="4">
    <source>
        <dbReference type="ARBA" id="ARBA00022771"/>
    </source>
</evidence>
<keyword evidence="13" id="KW-1185">Reference proteome</keyword>
<keyword evidence="8" id="KW-0804">Transcription</keyword>
<evidence type="ECO:0000256" key="10">
    <source>
        <dbReference type="PROSITE-ProRule" id="PRU00042"/>
    </source>
</evidence>
<dbReference type="SUPFAM" id="SSF57667">
    <property type="entry name" value="beta-beta-alpha zinc fingers"/>
    <property type="match status" value="1"/>
</dbReference>
<keyword evidence="4 10" id="KW-0863">Zinc-finger</keyword>
<evidence type="ECO:0000256" key="3">
    <source>
        <dbReference type="ARBA" id="ARBA00022737"/>
    </source>
</evidence>
<feature type="domain" description="C2H2-type" evidence="12">
    <location>
        <begin position="94"/>
        <end position="121"/>
    </location>
</feature>
<dbReference type="PANTHER" id="PTHR45993:SF6">
    <property type="entry name" value="C2H2-TYPE DOMAIN-CONTAINING PROTEIN"/>
    <property type="match status" value="1"/>
</dbReference>
<accession>A0A914IEI3</accession>
<evidence type="ECO:0000256" key="11">
    <source>
        <dbReference type="SAM" id="MobiDB-lite"/>
    </source>
</evidence>
<evidence type="ECO:0000313" key="14">
    <source>
        <dbReference type="WBParaSite" id="Gr19_v10_g9476.t1"/>
    </source>
</evidence>
<dbReference type="FunFam" id="3.30.160.60:FF:000417">
    <property type="entry name" value="Zinc finger protein"/>
    <property type="match status" value="1"/>
</dbReference>
<dbReference type="AlphaFoldDB" id="A0A914IEI3"/>
<evidence type="ECO:0000256" key="9">
    <source>
        <dbReference type="ARBA" id="ARBA00023242"/>
    </source>
</evidence>
<dbReference type="GO" id="GO:0000978">
    <property type="term" value="F:RNA polymerase II cis-regulatory region sequence-specific DNA binding"/>
    <property type="evidence" value="ECO:0007669"/>
    <property type="project" value="TreeGrafter"/>
</dbReference>
<dbReference type="WBParaSite" id="Gr19_v10_g9478.t1">
    <property type="protein sequence ID" value="Gr19_v10_g9478.t1"/>
    <property type="gene ID" value="Gr19_v10_g9478"/>
</dbReference>
<evidence type="ECO:0000256" key="8">
    <source>
        <dbReference type="ARBA" id="ARBA00023163"/>
    </source>
</evidence>
<keyword evidence="7" id="KW-0238">DNA-binding</keyword>
<dbReference type="GO" id="GO:0006357">
    <property type="term" value="P:regulation of transcription by RNA polymerase II"/>
    <property type="evidence" value="ECO:0007669"/>
    <property type="project" value="TreeGrafter"/>
</dbReference>
<dbReference type="SMART" id="SM00355">
    <property type="entry name" value="ZnF_C2H2"/>
    <property type="match status" value="2"/>
</dbReference>
<dbReference type="GO" id="GO:0003700">
    <property type="term" value="F:DNA-binding transcription factor activity"/>
    <property type="evidence" value="ECO:0007669"/>
    <property type="project" value="TreeGrafter"/>
</dbReference>
<evidence type="ECO:0000256" key="1">
    <source>
        <dbReference type="ARBA" id="ARBA00004123"/>
    </source>
</evidence>
<dbReference type="GO" id="GO:0008270">
    <property type="term" value="F:zinc ion binding"/>
    <property type="evidence" value="ECO:0007669"/>
    <property type="project" value="UniProtKB-KW"/>
</dbReference>
<feature type="domain" description="C2H2-type" evidence="12">
    <location>
        <begin position="66"/>
        <end position="93"/>
    </location>
</feature>
<comment type="subcellular location">
    <subcellularLocation>
        <location evidence="1">Nucleus</location>
    </subcellularLocation>
</comment>
<dbReference type="InterPro" id="IPR051497">
    <property type="entry name" value="Dev/Hematopoietic_TF"/>
</dbReference>
<keyword evidence="6" id="KW-0805">Transcription regulation</keyword>
<evidence type="ECO:0000313" key="15">
    <source>
        <dbReference type="WBParaSite" id="Gr19_v10_g9478.t1"/>
    </source>
</evidence>
<dbReference type="Pfam" id="PF00096">
    <property type="entry name" value="zf-C2H2"/>
    <property type="match status" value="2"/>
</dbReference>
<evidence type="ECO:0000256" key="2">
    <source>
        <dbReference type="ARBA" id="ARBA00022723"/>
    </source>
</evidence>
<dbReference type="PROSITE" id="PS50157">
    <property type="entry name" value="ZINC_FINGER_C2H2_2"/>
    <property type="match status" value="2"/>
</dbReference>
<reference evidence="14 15" key="1">
    <citation type="submission" date="2022-11" db="UniProtKB">
        <authorList>
            <consortium name="WormBaseParasite"/>
        </authorList>
    </citation>
    <scope>IDENTIFICATION</scope>
</reference>
<dbReference type="GO" id="GO:0005634">
    <property type="term" value="C:nucleus"/>
    <property type="evidence" value="ECO:0007669"/>
    <property type="project" value="UniProtKB-SubCell"/>
</dbReference>
<dbReference type="FunFam" id="3.30.160.60:FF:000255">
    <property type="entry name" value="Zinc finger and AT-hook domain containing"/>
    <property type="match status" value="1"/>
</dbReference>
<sequence>MYFLIIFLSTNNFSQHLGINSNEGHGVQEKKKDEESTDEEKEESTDEEEEEEELMEKNLRTQGKKFKCTGCAYRSASHVNLKVHMRTHTGNKPYKCTICGYRAVQASNLKQHMRTHTGSFKVSVRFAAIDQHTQEI</sequence>
<dbReference type="InterPro" id="IPR036236">
    <property type="entry name" value="Znf_C2H2_sf"/>
</dbReference>
<feature type="compositionally biased region" description="Acidic residues" evidence="11">
    <location>
        <begin position="35"/>
        <end position="54"/>
    </location>
</feature>
<dbReference type="WBParaSite" id="Gr19_v10_g9476.t1">
    <property type="protein sequence ID" value="Gr19_v10_g9476.t1"/>
    <property type="gene ID" value="Gr19_v10_g9476"/>
</dbReference>
<keyword evidence="9" id="KW-0539">Nucleus</keyword>
<dbReference type="PANTHER" id="PTHR45993">
    <property type="entry name" value="B-CELL LYMPHOMA/LEUKEMIA 11"/>
    <property type="match status" value="1"/>
</dbReference>
<dbReference type="InterPro" id="IPR013087">
    <property type="entry name" value="Znf_C2H2_type"/>
</dbReference>
<evidence type="ECO:0000256" key="7">
    <source>
        <dbReference type="ARBA" id="ARBA00023125"/>
    </source>
</evidence>
<evidence type="ECO:0000256" key="6">
    <source>
        <dbReference type="ARBA" id="ARBA00023015"/>
    </source>
</evidence>
<dbReference type="Gene3D" id="3.30.160.60">
    <property type="entry name" value="Classic Zinc Finger"/>
    <property type="match status" value="2"/>
</dbReference>
<dbReference type="Proteomes" id="UP000887572">
    <property type="component" value="Unplaced"/>
</dbReference>
<keyword evidence="3" id="KW-0677">Repeat</keyword>
<name>A0A914IEI3_GLORO</name>
<evidence type="ECO:0000313" key="13">
    <source>
        <dbReference type="Proteomes" id="UP000887572"/>
    </source>
</evidence>
<evidence type="ECO:0000256" key="5">
    <source>
        <dbReference type="ARBA" id="ARBA00022833"/>
    </source>
</evidence>
<feature type="region of interest" description="Disordered" evidence="11">
    <location>
        <begin position="18"/>
        <end position="59"/>
    </location>
</feature>
<proteinExistence type="predicted"/>
<evidence type="ECO:0000259" key="12">
    <source>
        <dbReference type="PROSITE" id="PS50157"/>
    </source>
</evidence>
<keyword evidence="5" id="KW-0862">Zinc</keyword>
<keyword evidence="2" id="KW-0479">Metal-binding</keyword>
<organism evidence="13 15">
    <name type="scientific">Globodera rostochiensis</name>
    <name type="common">Golden nematode worm</name>
    <name type="synonym">Heterodera rostochiensis</name>
    <dbReference type="NCBI Taxonomy" id="31243"/>
    <lineage>
        <taxon>Eukaryota</taxon>
        <taxon>Metazoa</taxon>
        <taxon>Ecdysozoa</taxon>
        <taxon>Nematoda</taxon>
        <taxon>Chromadorea</taxon>
        <taxon>Rhabditida</taxon>
        <taxon>Tylenchina</taxon>
        <taxon>Tylenchomorpha</taxon>
        <taxon>Tylenchoidea</taxon>
        <taxon>Heteroderidae</taxon>
        <taxon>Heteroderinae</taxon>
        <taxon>Globodera</taxon>
    </lineage>
</organism>